<evidence type="ECO:0000313" key="1">
    <source>
        <dbReference type="Ensembl" id="ENSAOWP00000016711.1"/>
    </source>
</evidence>
<protein>
    <submittedName>
        <fullName evidence="1">Uncharacterized protein</fullName>
    </submittedName>
</protein>
<accession>A0A8B9Q5H6</accession>
<reference evidence="1" key="1">
    <citation type="submission" date="2025-08" db="UniProtKB">
        <authorList>
            <consortium name="Ensembl"/>
        </authorList>
    </citation>
    <scope>IDENTIFICATION</scope>
</reference>
<organism evidence="1 2">
    <name type="scientific">Apteryx owenii</name>
    <name type="common">Little spotted kiwi</name>
    <dbReference type="NCBI Taxonomy" id="8824"/>
    <lineage>
        <taxon>Eukaryota</taxon>
        <taxon>Metazoa</taxon>
        <taxon>Chordata</taxon>
        <taxon>Craniata</taxon>
        <taxon>Vertebrata</taxon>
        <taxon>Euteleostomi</taxon>
        <taxon>Archelosauria</taxon>
        <taxon>Archosauria</taxon>
        <taxon>Dinosauria</taxon>
        <taxon>Saurischia</taxon>
        <taxon>Theropoda</taxon>
        <taxon>Coelurosauria</taxon>
        <taxon>Aves</taxon>
        <taxon>Palaeognathae</taxon>
        <taxon>Apterygiformes</taxon>
        <taxon>Apterygidae</taxon>
        <taxon>Apteryx</taxon>
    </lineage>
</organism>
<dbReference type="AlphaFoldDB" id="A0A8B9Q5H6"/>
<name>A0A8B9Q5H6_APTOW</name>
<dbReference type="Ensembl" id="ENSAOWT00000018982.1">
    <property type="protein sequence ID" value="ENSAOWP00000016711.1"/>
    <property type="gene ID" value="ENSAOWG00000011404.1"/>
</dbReference>
<sequence length="81" mass="8710">MPLAQLAEPWPDMELVHLDTEVSGAPLEKVTVAAGVSGMKWRKAAELVTKRAGPCCLTPCPALRPCSAGVFHLEEVWQVQG</sequence>
<reference evidence="1" key="2">
    <citation type="submission" date="2025-09" db="UniProtKB">
        <authorList>
            <consortium name="Ensembl"/>
        </authorList>
    </citation>
    <scope>IDENTIFICATION</scope>
</reference>
<proteinExistence type="predicted"/>
<keyword evidence="2" id="KW-1185">Reference proteome</keyword>
<evidence type="ECO:0000313" key="2">
    <source>
        <dbReference type="Proteomes" id="UP000694424"/>
    </source>
</evidence>
<dbReference type="Proteomes" id="UP000694424">
    <property type="component" value="Unplaced"/>
</dbReference>